<dbReference type="Gene3D" id="2.60.40.1180">
    <property type="entry name" value="Golgi alpha-mannosidase II"/>
    <property type="match status" value="1"/>
</dbReference>
<gene>
    <name evidence="10" type="ORF">FPL22_13175</name>
</gene>
<dbReference type="Gene3D" id="3.20.20.70">
    <property type="entry name" value="Aldolase class I"/>
    <property type="match status" value="1"/>
</dbReference>
<comment type="catalytic activity">
    <reaction evidence="1 5">
        <text>Hydrolysis of terminal, non-reducing alpha-D-galactose residues in alpha-D-galactosides, including galactose oligosaccharides, galactomannans and galactolipids.</text>
        <dbReference type="EC" id="3.2.1.22"/>
    </reaction>
</comment>
<proteinExistence type="inferred from homology"/>
<evidence type="ECO:0000256" key="3">
    <source>
        <dbReference type="ARBA" id="ARBA00022801"/>
    </source>
</evidence>
<dbReference type="Gene3D" id="2.70.98.60">
    <property type="entry name" value="alpha-galactosidase from lactobacil brevis"/>
    <property type="match status" value="1"/>
</dbReference>
<dbReference type="PRINTS" id="PR00743">
    <property type="entry name" value="GLHYDRLASE36"/>
</dbReference>
<evidence type="ECO:0000256" key="2">
    <source>
        <dbReference type="ARBA" id="ARBA00012755"/>
    </source>
</evidence>
<keyword evidence="3 5" id="KW-0378">Hydrolase</keyword>
<dbReference type="InterPro" id="IPR031704">
    <property type="entry name" value="Glyco_hydro_36_N"/>
</dbReference>
<dbReference type="InterPro" id="IPR050985">
    <property type="entry name" value="Alpha-glycosidase_related"/>
</dbReference>
<feature type="binding site" evidence="7">
    <location>
        <position position="552"/>
    </location>
    <ligand>
        <name>substrate</name>
    </ligand>
</feature>
<accession>A0A556QK78</accession>
<feature type="active site" description="Nucleophile" evidence="6">
    <location>
        <position position="482"/>
    </location>
</feature>
<dbReference type="Pfam" id="PF02065">
    <property type="entry name" value="Melibiase"/>
    <property type="match status" value="1"/>
</dbReference>
<evidence type="ECO:0000256" key="7">
    <source>
        <dbReference type="PIRSR" id="PIRSR005536-2"/>
    </source>
</evidence>
<sequence>MAIHFIEAQSLFILQAGASTYAIKVTEHGFPINLYWGPALAASALGLDNVRLRDRAFSPTLAGANQGVSLDTLPLEFPTFGNSDFREPALDVYQPQTGSRILSLRYDSHRIEAGKPALAGLPSTFVETPADADTLTLVLIDALLGLRVELLYTVFANHPVITRSVRIVNAGTAPLEVRRALSASIDFDSSFANHRFIQLSGAWARERDTHISALRPGVQSVESRRGTSSHQQSPFIALAELGANEEHGSVYGFNLVYSGNFLAQVELDPFSTARTQIGINPFDFAWQLGAGDTFQTPEAVLVFSPEGLGGMSRALHRFYRSHLLPVAWRDKPRPILVNNWEATYFDFNATKLEAIATAGAELGVELFVLDDGWFGKRDDDRTSLGDWVVDRKKLPGGLNDLARRIKAKGVEFGLWFEPEMVSVDSDLYRAHPDWCIHVPQRPRTEGRQQLILDFSRAEVREEIYQRIAQILRDTPITYVKWDMNRHMTETGSAALPAGRQQETAHRYVLGLYEIMERFTREFPHILFEGCSGGGGRFDPGILAYMPQIWTSDNSDAITRLRIQYGTSLVYPFSTMAAHVSAVPNHQVGRNTPFRTRGDIAFTGAFGYELDLAALPADEKAEVKRQTAFYKQIRPLLLTGDLYRLKNPFESQEAAWMIVAADASQALVTHVSVLSEPNAPHRYLKLRGLDPKKNYRVRLDEIETVMAGDVLLHSGLHVPGASADFISHQWHLIAV</sequence>
<dbReference type="Proteomes" id="UP000315648">
    <property type="component" value="Unassembled WGS sequence"/>
</dbReference>
<keyword evidence="11" id="KW-1185">Reference proteome</keyword>
<dbReference type="EMBL" id="VMBG01000002">
    <property type="protein sequence ID" value="TSJ77050.1"/>
    <property type="molecule type" value="Genomic_DNA"/>
</dbReference>
<evidence type="ECO:0000256" key="5">
    <source>
        <dbReference type="PIRNR" id="PIRNR005536"/>
    </source>
</evidence>
<dbReference type="EC" id="3.2.1.22" evidence="2 5"/>
<evidence type="ECO:0000256" key="6">
    <source>
        <dbReference type="PIRSR" id="PIRSR005536-1"/>
    </source>
</evidence>
<dbReference type="InterPro" id="IPR038417">
    <property type="entry name" value="Alpga-gal_N_sf"/>
</dbReference>
<feature type="binding site" evidence="7">
    <location>
        <position position="203"/>
    </location>
    <ligand>
        <name>substrate</name>
    </ligand>
</feature>
<evidence type="ECO:0000256" key="4">
    <source>
        <dbReference type="ARBA" id="ARBA00023295"/>
    </source>
</evidence>
<feature type="domain" description="Glycosyl hydrolase family 36 N-terminal" evidence="9">
    <location>
        <begin position="30"/>
        <end position="288"/>
    </location>
</feature>
<evidence type="ECO:0000256" key="1">
    <source>
        <dbReference type="ARBA" id="ARBA00001255"/>
    </source>
</evidence>
<feature type="binding site" evidence="7">
    <location>
        <position position="447"/>
    </location>
    <ligand>
        <name>substrate</name>
    </ligand>
</feature>
<comment type="caution">
    <text evidence="10">The sequence shown here is derived from an EMBL/GenBank/DDBJ whole genome shotgun (WGS) entry which is preliminary data.</text>
</comment>
<name>A0A556QK78_9BACT</name>
<feature type="binding site" evidence="7">
    <location>
        <begin position="480"/>
        <end position="484"/>
    </location>
    <ligand>
        <name>substrate</name>
    </ligand>
</feature>
<dbReference type="PANTHER" id="PTHR43053:SF3">
    <property type="entry name" value="ALPHA-GALACTOSIDASE C-RELATED"/>
    <property type="match status" value="1"/>
</dbReference>
<feature type="binding site" evidence="7">
    <location>
        <begin position="370"/>
        <end position="371"/>
    </location>
    <ligand>
        <name>substrate</name>
    </ligand>
</feature>
<dbReference type="OrthoDB" id="9758822at2"/>
<dbReference type="GO" id="GO:0016052">
    <property type="term" value="P:carbohydrate catabolic process"/>
    <property type="evidence" value="ECO:0007669"/>
    <property type="project" value="InterPro"/>
</dbReference>
<keyword evidence="4 5" id="KW-0326">Glycosidase</keyword>
<dbReference type="PIRSF" id="PIRSF005536">
    <property type="entry name" value="Agal"/>
    <property type="match status" value="1"/>
</dbReference>
<feature type="active site" description="Proton donor" evidence="6">
    <location>
        <position position="552"/>
    </location>
</feature>
<dbReference type="InterPro" id="IPR002252">
    <property type="entry name" value="Glyco_hydro_36"/>
</dbReference>
<dbReference type="Pfam" id="PF16874">
    <property type="entry name" value="Glyco_hydro_36C"/>
    <property type="match status" value="1"/>
</dbReference>
<dbReference type="CDD" id="cd14791">
    <property type="entry name" value="GH36"/>
    <property type="match status" value="1"/>
</dbReference>
<evidence type="ECO:0000313" key="11">
    <source>
        <dbReference type="Proteomes" id="UP000315648"/>
    </source>
</evidence>
<dbReference type="RefSeq" id="WP_144230871.1">
    <property type="nucleotide sequence ID" value="NZ_CBCRVV010000006.1"/>
</dbReference>
<reference evidence="10 11" key="1">
    <citation type="submission" date="2019-07" db="EMBL/GenBank/DDBJ databases">
        <title>Description of 53C-WASEF.</title>
        <authorList>
            <person name="Pitt A."/>
            <person name="Hahn M.W."/>
        </authorList>
    </citation>
    <scope>NUCLEOTIDE SEQUENCE [LARGE SCALE GENOMIC DNA]</scope>
    <source>
        <strain evidence="10 11">53C-WASEF</strain>
    </source>
</reference>
<dbReference type="InterPro" id="IPR017853">
    <property type="entry name" value="GH"/>
</dbReference>
<dbReference type="AlphaFoldDB" id="A0A556QK78"/>
<feature type="domain" description="Glycosyl hydrolase family 36 C-terminal" evidence="8">
    <location>
        <begin position="652"/>
        <end position="731"/>
    </location>
</feature>
<dbReference type="InterPro" id="IPR000111">
    <property type="entry name" value="Glyco_hydro_27/36_CS"/>
</dbReference>
<evidence type="ECO:0000313" key="10">
    <source>
        <dbReference type="EMBL" id="TSJ77050.1"/>
    </source>
</evidence>
<dbReference type="InterPro" id="IPR031705">
    <property type="entry name" value="Glyco_hydro_36_C"/>
</dbReference>
<comment type="similarity">
    <text evidence="5">Belongs to the glycosyl hydrolase.</text>
</comment>
<dbReference type="FunFam" id="3.20.20.70:FF:000118">
    <property type="entry name" value="Alpha-galactosidase"/>
    <property type="match status" value="1"/>
</dbReference>
<protein>
    <recommendedName>
        <fullName evidence="2 5">Alpha-galactosidase</fullName>
        <ecNumber evidence="2 5">3.2.1.22</ecNumber>
    </recommendedName>
</protein>
<dbReference type="InterPro" id="IPR013785">
    <property type="entry name" value="Aldolase_TIM"/>
</dbReference>
<organism evidence="10 11">
    <name type="scientific">Rariglobus hedericola</name>
    <dbReference type="NCBI Taxonomy" id="2597822"/>
    <lineage>
        <taxon>Bacteria</taxon>
        <taxon>Pseudomonadati</taxon>
        <taxon>Verrucomicrobiota</taxon>
        <taxon>Opitutia</taxon>
        <taxon>Opitutales</taxon>
        <taxon>Opitutaceae</taxon>
        <taxon>Rariglobus</taxon>
    </lineage>
</organism>
<evidence type="ECO:0000259" key="8">
    <source>
        <dbReference type="Pfam" id="PF16874"/>
    </source>
</evidence>
<dbReference type="GO" id="GO:0004557">
    <property type="term" value="F:alpha-galactosidase activity"/>
    <property type="evidence" value="ECO:0007669"/>
    <property type="project" value="UniProtKB-UniRule"/>
</dbReference>
<dbReference type="Pfam" id="PF16875">
    <property type="entry name" value="Glyco_hydro_36N"/>
    <property type="match status" value="1"/>
</dbReference>
<feature type="binding site" evidence="7">
    <location>
        <position position="530"/>
    </location>
    <ligand>
        <name>substrate</name>
    </ligand>
</feature>
<dbReference type="SUPFAM" id="SSF51445">
    <property type="entry name" value="(Trans)glycosidases"/>
    <property type="match status" value="1"/>
</dbReference>
<dbReference type="PANTHER" id="PTHR43053">
    <property type="entry name" value="GLYCOSIDASE FAMILY 31"/>
    <property type="match status" value="1"/>
</dbReference>
<dbReference type="PROSITE" id="PS00512">
    <property type="entry name" value="ALPHA_GALACTOSIDASE"/>
    <property type="match status" value="1"/>
</dbReference>
<dbReference type="InterPro" id="IPR013780">
    <property type="entry name" value="Glyco_hydro_b"/>
</dbReference>
<evidence type="ECO:0000259" key="9">
    <source>
        <dbReference type="Pfam" id="PF16875"/>
    </source>
</evidence>